<evidence type="ECO:0000256" key="4">
    <source>
        <dbReference type="ARBA" id="ARBA00022801"/>
    </source>
</evidence>
<evidence type="ECO:0000313" key="8">
    <source>
        <dbReference type="EMBL" id="SNB62256.1"/>
    </source>
</evidence>
<gene>
    <name evidence="6" type="primary">sbcD</name>
    <name evidence="8" type="ORF">SAMN02746019_00004750</name>
</gene>
<proteinExistence type="inferred from homology"/>
<dbReference type="GO" id="GO:0008408">
    <property type="term" value="F:3'-5' exonuclease activity"/>
    <property type="evidence" value="ECO:0007669"/>
    <property type="project" value="InterPro"/>
</dbReference>
<dbReference type="OrthoDB" id="148250at2"/>
<dbReference type="InterPro" id="IPR041796">
    <property type="entry name" value="Mre11_N"/>
</dbReference>
<dbReference type="EMBL" id="FYEK01000022">
    <property type="protein sequence ID" value="SNB62256.1"/>
    <property type="molecule type" value="Genomic_DNA"/>
</dbReference>
<dbReference type="CDD" id="cd00840">
    <property type="entry name" value="MPP_Mre11_N"/>
    <property type="match status" value="1"/>
</dbReference>
<protein>
    <recommendedName>
        <fullName evidence="2 6">Nuclease SbcCD subunit D</fullName>
    </recommendedName>
</protein>
<keyword evidence="6" id="KW-0235">DNA replication</keyword>
<dbReference type="PANTHER" id="PTHR30337:SF0">
    <property type="entry name" value="NUCLEASE SBCCD SUBUNIT D"/>
    <property type="match status" value="1"/>
</dbReference>
<sequence length="421" mass="48300">MAPEPIRVLHFADLHIGMEAHGQIDPQTGLNRRVVDFLYAFDRIVDYAIEHEADLILFCGDAFKNRDPSPTYLREFAARLRRLLEAGLPVFLLVGNHDLPGMEKRATPLDVFGEFRPLLRGGEGLIVGRREDVHRIDTRRGPLQVIGMPFPVRSRLLKDETWRNLSPEELDHQLRETLHAVLQHLLETKIDPALPTIVAGHFSIEGAAYGSERQVMIGYDVVLPPSMFRHPAIDYVALGHIHKHQALGDGAPPIVYSGSVERVDFSEEDEPKGFCWVEVRRGDARWRFVELPARRFFTLSLDLRQAADPEMTAIAEIRRQADRIREAVVRARVRIRPEQAERLREARLREELEKAGAFSVSSLHIEREESVRSRISLTEMEHLTPLDLLARYLDSRDPPPDPGRRERLLRLAEQLMREEEP</sequence>
<evidence type="ECO:0000256" key="1">
    <source>
        <dbReference type="ARBA" id="ARBA00010555"/>
    </source>
</evidence>
<dbReference type="InParanoid" id="A0A212QS24"/>
<dbReference type="Pfam" id="PF00149">
    <property type="entry name" value="Metallophos"/>
    <property type="match status" value="1"/>
</dbReference>
<keyword evidence="9" id="KW-1185">Reference proteome</keyword>
<accession>A0A212QS24</accession>
<dbReference type="Proteomes" id="UP000197025">
    <property type="component" value="Unassembled WGS sequence"/>
</dbReference>
<comment type="function">
    <text evidence="6">SbcCD cleaves DNA hairpin structures. These structures can inhibit DNA replication and are intermediates in certain DNA recombination reactions. The complex acts as a 3'-&gt;5' double strand exonuclease that can open hairpins. It also has a 5' single-strand endonuclease activity.</text>
</comment>
<evidence type="ECO:0000256" key="2">
    <source>
        <dbReference type="ARBA" id="ARBA00013365"/>
    </source>
</evidence>
<dbReference type="PANTHER" id="PTHR30337">
    <property type="entry name" value="COMPONENT OF ATP-DEPENDENT DSDNA EXONUCLEASE"/>
    <property type="match status" value="1"/>
</dbReference>
<keyword evidence="5 6" id="KW-0269">Exonuclease</keyword>
<dbReference type="NCBIfam" id="TIGR00619">
    <property type="entry name" value="sbcd"/>
    <property type="match status" value="1"/>
</dbReference>
<evidence type="ECO:0000313" key="9">
    <source>
        <dbReference type="Proteomes" id="UP000197025"/>
    </source>
</evidence>
<dbReference type="GO" id="GO:0006260">
    <property type="term" value="P:DNA replication"/>
    <property type="evidence" value="ECO:0007669"/>
    <property type="project" value="UniProtKB-KW"/>
</dbReference>
<dbReference type="InterPro" id="IPR004593">
    <property type="entry name" value="SbcD"/>
</dbReference>
<feature type="domain" description="Calcineurin-like phosphoesterase" evidence="7">
    <location>
        <begin position="6"/>
        <end position="243"/>
    </location>
</feature>
<evidence type="ECO:0000256" key="3">
    <source>
        <dbReference type="ARBA" id="ARBA00022722"/>
    </source>
</evidence>
<dbReference type="InterPro" id="IPR029052">
    <property type="entry name" value="Metallo-depent_PP-like"/>
</dbReference>
<evidence type="ECO:0000256" key="5">
    <source>
        <dbReference type="ARBA" id="ARBA00022839"/>
    </source>
</evidence>
<comment type="subunit">
    <text evidence="6">Heterodimer of SbcC and SbcD.</text>
</comment>
<keyword evidence="3 6" id="KW-0540">Nuclease</keyword>
<name>A0A212QS24_9CHLR</name>
<keyword evidence="4 6" id="KW-0378">Hydrolase</keyword>
<dbReference type="RefSeq" id="WP_088570748.1">
    <property type="nucleotide sequence ID" value="NZ_FYEK01000022.1"/>
</dbReference>
<keyword evidence="6" id="KW-0255">Endonuclease</keyword>
<evidence type="ECO:0000256" key="6">
    <source>
        <dbReference type="RuleBase" id="RU363069"/>
    </source>
</evidence>
<evidence type="ECO:0000259" key="7">
    <source>
        <dbReference type="Pfam" id="PF00149"/>
    </source>
</evidence>
<comment type="similarity">
    <text evidence="1 6">Belongs to the SbcD family.</text>
</comment>
<dbReference type="FunCoup" id="A0A212QS24">
    <property type="interactions" value="30"/>
</dbReference>
<dbReference type="SUPFAM" id="SSF56300">
    <property type="entry name" value="Metallo-dependent phosphatases"/>
    <property type="match status" value="1"/>
</dbReference>
<dbReference type="Gene3D" id="3.60.21.10">
    <property type="match status" value="1"/>
</dbReference>
<organism evidence="8 9">
    <name type="scientific">Thermoflexus hugenholtzii JAD2</name>
    <dbReference type="NCBI Taxonomy" id="877466"/>
    <lineage>
        <taxon>Bacteria</taxon>
        <taxon>Bacillati</taxon>
        <taxon>Chloroflexota</taxon>
        <taxon>Thermoflexia</taxon>
        <taxon>Thermoflexales</taxon>
        <taxon>Thermoflexaceae</taxon>
        <taxon>Thermoflexus</taxon>
    </lineage>
</organism>
<keyword evidence="6" id="KW-0233">DNA recombination</keyword>
<dbReference type="AlphaFoldDB" id="A0A212QS24"/>
<dbReference type="GO" id="GO:0004519">
    <property type="term" value="F:endonuclease activity"/>
    <property type="evidence" value="ECO:0007669"/>
    <property type="project" value="UniProtKB-KW"/>
</dbReference>
<dbReference type="GO" id="GO:0006310">
    <property type="term" value="P:DNA recombination"/>
    <property type="evidence" value="ECO:0007669"/>
    <property type="project" value="UniProtKB-KW"/>
</dbReference>
<reference evidence="9" key="1">
    <citation type="submission" date="2017-06" db="EMBL/GenBank/DDBJ databases">
        <authorList>
            <person name="Varghese N."/>
            <person name="Submissions S."/>
        </authorList>
    </citation>
    <scope>NUCLEOTIDE SEQUENCE [LARGE SCALE GENOMIC DNA]</scope>
    <source>
        <strain evidence="9">JAD2</strain>
    </source>
</reference>
<dbReference type="InterPro" id="IPR050535">
    <property type="entry name" value="DNA_Repair-Maintenance_Comp"/>
</dbReference>
<dbReference type="InterPro" id="IPR004843">
    <property type="entry name" value="Calcineurin-like_PHP"/>
</dbReference>